<feature type="region of interest" description="Disordered" evidence="7">
    <location>
        <begin position="235"/>
        <end position="268"/>
    </location>
</feature>
<feature type="compositionally biased region" description="Low complexity" evidence="7">
    <location>
        <begin position="91"/>
        <end position="101"/>
    </location>
</feature>
<evidence type="ECO:0000256" key="5">
    <source>
        <dbReference type="ARBA" id="ARBA00023163"/>
    </source>
</evidence>
<dbReference type="PANTHER" id="PTHR16223">
    <property type="entry name" value="TRANSCRIPTION FACTOR BHLH83-RELATED"/>
    <property type="match status" value="1"/>
</dbReference>
<dbReference type="EMBL" id="GDJX01016465">
    <property type="protein sequence ID" value="JAT51471.1"/>
    <property type="molecule type" value="Transcribed_RNA"/>
</dbReference>
<protein>
    <submittedName>
        <fullName evidence="9">Transcription factor bHLH130</fullName>
    </submittedName>
</protein>
<dbReference type="SMART" id="SM00353">
    <property type="entry name" value="HLH"/>
    <property type="match status" value="1"/>
</dbReference>
<dbReference type="Gene3D" id="4.10.280.10">
    <property type="entry name" value="Helix-loop-helix DNA-binding domain"/>
    <property type="match status" value="1"/>
</dbReference>
<evidence type="ECO:0000256" key="4">
    <source>
        <dbReference type="ARBA" id="ARBA00023125"/>
    </source>
</evidence>
<evidence type="ECO:0000256" key="7">
    <source>
        <dbReference type="SAM" id="MobiDB-lite"/>
    </source>
</evidence>
<accession>A0A1D1YA11</accession>
<evidence type="ECO:0000256" key="3">
    <source>
        <dbReference type="ARBA" id="ARBA00023015"/>
    </source>
</evidence>
<dbReference type="GO" id="GO:0000978">
    <property type="term" value="F:RNA polymerase II cis-regulatory region sequence-specific DNA binding"/>
    <property type="evidence" value="ECO:0007669"/>
    <property type="project" value="TreeGrafter"/>
</dbReference>
<evidence type="ECO:0000256" key="2">
    <source>
        <dbReference type="ARBA" id="ARBA00005510"/>
    </source>
</evidence>
<keyword evidence="4" id="KW-0238">DNA-binding</keyword>
<dbReference type="GO" id="GO:0046983">
    <property type="term" value="F:protein dimerization activity"/>
    <property type="evidence" value="ECO:0007669"/>
    <property type="project" value="InterPro"/>
</dbReference>
<dbReference type="InterPro" id="IPR036638">
    <property type="entry name" value="HLH_DNA-bd_sf"/>
</dbReference>
<evidence type="ECO:0000259" key="8">
    <source>
        <dbReference type="PROSITE" id="PS50888"/>
    </source>
</evidence>
<organism evidence="9">
    <name type="scientific">Anthurium amnicola</name>
    <dbReference type="NCBI Taxonomy" id="1678845"/>
    <lineage>
        <taxon>Eukaryota</taxon>
        <taxon>Viridiplantae</taxon>
        <taxon>Streptophyta</taxon>
        <taxon>Embryophyta</taxon>
        <taxon>Tracheophyta</taxon>
        <taxon>Spermatophyta</taxon>
        <taxon>Magnoliopsida</taxon>
        <taxon>Liliopsida</taxon>
        <taxon>Araceae</taxon>
        <taxon>Pothoideae</taxon>
        <taxon>Potheae</taxon>
        <taxon>Anthurium</taxon>
    </lineage>
</organism>
<reference evidence="9" key="1">
    <citation type="submission" date="2015-07" db="EMBL/GenBank/DDBJ databases">
        <title>Transcriptome Assembly of Anthurium amnicola.</title>
        <authorList>
            <person name="Suzuki J."/>
        </authorList>
    </citation>
    <scope>NUCLEOTIDE SEQUENCE</scope>
</reference>
<dbReference type="AlphaFoldDB" id="A0A1D1YA11"/>
<dbReference type="Pfam" id="PF00010">
    <property type="entry name" value="HLH"/>
    <property type="match status" value="1"/>
</dbReference>
<dbReference type="InterPro" id="IPR011598">
    <property type="entry name" value="bHLH_dom"/>
</dbReference>
<sequence>MYGSPAASKDLNLPFLAPPFKQGKDNADLNHHHQQQQMATGLLRYRSAPSSLLGEMCEDFLPHRSSSPEADTMLARFMSPDLRDQIEEKPPAAGGAAGPPAHRSPQFMPPMEHGAPEGFPQQGGGFSSPASQMVYHTQTQQHQHPQQVPTHSTAATTTAAEGPYRVMSSMPMGSSEQVKSGLIRHSSSPAGLFSHLVVENGYDMMSMGGFRPGTCSTGEATLVGSRLKGQISFSSRQSSSGLMSQIPEIGNEGVGGNSPEDGGLSHGNGDGRCYIPGFPVASWDDPSLLSDGFPGLKRPRDPSEVQNGLTHHFSLPKTSAEMAAILQFQDAVPCKIRAKRGCATHPRSIAERVRRTKISERMRKLQELVPNMDKQTNTADMLGLAVDYIKDLQKQVQGLKESRANCTCTSKH</sequence>
<evidence type="ECO:0000256" key="1">
    <source>
        <dbReference type="ARBA" id="ARBA00004123"/>
    </source>
</evidence>
<evidence type="ECO:0000256" key="6">
    <source>
        <dbReference type="ARBA" id="ARBA00023242"/>
    </source>
</evidence>
<evidence type="ECO:0000313" key="9">
    <source>
        <dbReference type="EMBL" id="JAT51471.1"/>
    </source>
</evidence>
<name>A0A1D1YA11_9ARAE</name>
<feature type="domain" description="BHLH" evidence="8">
    <location>
        <begin position="342"/>
        <end position="392"/>
    </location>
</feature>
<dbReference type="FunFam" id="4.10.280.10:FF:000021">
    <property type="entry name" value="Transcription factor bHLH130 family"/>
    <property type="match status" value="1"/>
</dbReference>
<gene>
    <name evidence="9" type="primary">BHLH130_0</name>
    <name evidence="9" type="ORF">g.82444</name>
</gene>
<comment type="similarity">
    <text evidence="2">Belongs to the bHLH protein family.</text>
</comment>
<feature type="region of interest" description="Disordered" evidence="7">
    <location>
        <begin position="86"/>
        <end position="154"/>
    </location>
</feature>
<dbReference type="PANTHER" id="PTHR16223:SF125">
    <property type="entry name" value="OS08G0506700 PROTEIN"/>
    <property type="match status" value="1"/>
</dbReference>
<proteinExistence type="inferred from homology"/>
<dbReference type="CDD" id="cd11393">
    <property type="entry name" value="bHLH_AtbHLH_like"/>
    <property type="match status" value="1"/>
</dbReference>
<keyword evidence="3" id="KW-0805">Transcription regulation</keyword>
<dbReference type="GO" id="GO:0000981">
    <property type="term" value="F:DNA-binding transcription factor activity, RNA polymerase II-specific"/>
    <property type="evidence" value="ECO:0007669"/>
    <property type="project" value="TreeGrafter"/>
</dbReference>
<dbReference type="PROSITE" id="PS50888">
    <property type="entry name" value="BHLH"/>
    <property type="match status" value="1"/>
</dbReference>
<dbReference type="InterPro" id="IPR045239">
    <property type="entry name" value="bHLH95_bHLH"/>
</dbReference>
<dbReference type="InterPro" id="IPR045843">
    <property type="entry name" value="IND-like"/>
</dbReference>
<keyword evidence="5" id="KW-0804">Transcription</keyword>
<keyword evidence="6" id="KW-0539">Nucleus</keyword>
<dbReference type="GO" id="GO:0005634">
    <property type="term" value="C:nucleus"/>
    <property type="evidence" value="ECO:0007669"/>
    <property type="project" value="UniProtKB-SubCell"/>
</dbReference>
<dbReference type="SUPFAM" id="SSF47459">
    <property type="entry name" value="HLH, helix-loop-helix DNA-binding domain"/>
    <property type="match status" value="1"/>
</dbReference>
<feature type="compositionally biased region" description="Low complexity" evidence="7">
    <location>
        <begin position="235"/>
        <end position="245"/>
    </location>
</feature>
<comment type="subcellular location">
    <subcellularLocation>
        <location evidence="1">Nucleus</location>
    </subcellularLocation>
</comment>
<feature type="compositionally biased region" description="Low complexity" evidence="7">
    <location>
        <begin position="136"/>
        <end position="154"/>
    </location>
</feature>